<proteinExistence type="predicted"/>
<evidence type="ECO:0000313" key="2">
    <source>
        <dbReference type="Proteomes" id="UP000500870"/>
    </source>
</evidence>
<organism evidence="1 2">
    <name type="scientific">Agrobacterium pusense</name>
    <dbReference type="NCBI Taxonomy" id="648995"/>
    <lineage>
        <taxon>Bacteria</taxon>
        <taxon>Pseudomonadati</taxon>
        <taxon>Pseudomonadota</taxon>
        <taxon>Alphaproteobacteria</taxon>
        <taxon>Hyphomicrobiales</taxon>
        <taxon>Rhizobiaceae</taxon>
        <taxon>Rhizobium/Agrobacterium group</taxon>
        <taxon>Agrobacterium</taxon>
    </lineage>
</organism>
<dbReference type="Proteomes" id="UP000500870">
    <property type="component" value="Chromosome 3"/>
</dbReference>
<gene>
    <name evidence="1" type="ORF">FOB41_28715</name>
</gene>
<protein>
    <recommendedName>
        <fullName evidence="3">Transposase</fullName>
    </recommendedName>
</protein>
<reference evidence="1 2" key="1">
    <citation type="submission" date="2020-04" db="EMBL/GenBank/DDBJ databases">
        <title>FDA dAtabase for Regulatory Grade micrObial Sequences (FDA-ARGOS): Supporting development and validation of Infectious Disease Dx tests.</title>
        <authorList>
            <person name="Sciortino C."/>
            <person name="Tallon L."/>
            <person name="Sadzewicz L."/>
            <person name="Vavikolanu K."/>
            <person name="Mehta A."/>
            <person name="Aluvathingal J."/>
            <person name="Nadendla S."/>
            <person name="Nandy P."/>
            <person name="Geyer C."/>
            <person name="Yan Y."/>
            <person name="Sichtig H."/>
        </authorList>
    </citation>
    <scope>NUCLEOTIDE SEQUENCE [LARGE SCALE GENOMIC DNA]</scope>
    <source>
        <strain evidence="1 2">FDAARGOS_633</strain>
    </source>
</reference>
<evidence type="ECO:0000313" key="1">
    <source>
        <dbReference type="EMBL" id="QIX25025.1"/>
    </source>
</evidence>
<name>A0A6H0ZW12_9HYPH</name>
<sequence>MTEKSCAGDEKVKTATGSEGLPERMAFVVETDDAPTIRAKKQSILEQVRATGNGFPHVPHDNRTIWQNSFRTFHKYAAIMLSFTPSQHAVVKDANAALRLIWRQVTGCLCLEYFTDLSALNTYIIIFILDARNKLPVLT</sequence>
<dbReference type="EMBL" id="CP050899">
    <property type="protein sequence ID" value="QIX25025.1"/>
    <property type="molecule type" value="Genomic_DNA"/>
</dbReference>
<evidence type="ECO:0008006" key="3">
    <source>
        <dbReference type="Google" id="ProtNLM"/>
    </source>
</evidence>
<dbReference type="AlphaFoldDB" id="A0A6H0ZW12"/>
<accession>A0A6H0ZW12</accession>